<feature type="compositionally biased region" description="Basic and acidic residues" evidence="1">
    <location>
        <begin position="45"/>
        <end position="64"/>
    </location>
</feature>
<feature type="region of interest" description="Disordered" evidence="1">
    <location>
        <begin position="45"/>
        <end position="203"/>
    </location>
</feature>
<protein>
    <submittedName>
        <fullName evidence="2">Uncharacterized protein</fullName>
    </submittedName>
</protein>
<dbReference type="Proteomes" id="UP000245956">
    <property type="component" value="Unassembled WGS sequence"/>
</dbReference>
<proteinExistence type="predicted"/>
<evidence type="ECO:0000313" key="3">
    <source>
        <dbReference type="Proteomes" id="UP000245956"/>
    </source>
</evidence>
<gene>
    <name evidence="2" type="ORF">PCL_13134</name>
</gene>
<reference evidence="2 3" key="1">
    <citation type="journal article" date="2016" name="Front. Microbiol.">
        <title>Genome and transcriptome sequences reveal the specific parasitism of the nematophagous Purpureocillium lilacinum 36-1.</title>
        <authorList>
            <person name="Xie J."/>
            <person name="Li S."/>
            <person name="Mo C."/>
            <person name="Xiao X."/>
            <person name="Peng D."/>
            <person name="Wang G."/>
            <person name="Xiao Y."/>
        </authorList>
    </citation>
    <scope>NUCLEOTIDE SEQUENCE [LARGE SCALE GENOMIC DNA]</scope>
    <source>
        <strain evidence="2 3">36-1</strain>
    </source>
</reference>
<sequence length="203" mass="22097">MWKLPPPHDGRDKFGSTAGDAPRIIKGILMGQIDYSLRLCYPESLDSRPHPESPSRPVHLDGPEPRPSPATQGWLRWADGLDPGNAARRALRDEAQAAEPQAQPAPLSATLSAPRVPSATRPEASPQGRGRPTMRLGLSQPQLVPTFQRPFWRPGQGISSERGPLPSSRVGGGQQLKPRTQQNLTSTHARSSFCPPRPHRTAT</sequence>
<name>A0A2U3E879_PURLI</name>
<feature type="compositionally biased region" description="Low complexity" evidence="1">
    <location>
        <begin position="97"/>
        <end position="106"/>
    </location>
</feature>
<comment type="caution">
    <text evidence="2">The sequence shown here is derived from an EMBL/GenBank/DDBJ whole genome shotgun (WGS) entry which is preliminary data.</text>
</comment>
<feature type="compositionally biased region" description="Polar residues" evidence="1">
    <location>
        <begin position="177"/>
        <end position="190"/>
    </location>
</feature>
<dbReference type="EMBL" id="LCWV01000009">
    <property type="protein sequence ID" value="PWI70735.1"/>
    <property type="molecule type" value="Genomic_DNA"/>
</dbReference>
<dbReference type="AlphaFoldDB" id="A0A2U3E879"/>
<evidence type="ECO:0000256" key="1">
    <source>
        <dbReference type="SAM" id="MobiDB-lite"/>
    </source>
</evidence>
<accession>A0A2U3E879</accession>
<organism evidence="2 3">
    <name type="scientific">Purpureocillium lilacinum</name>
    <name type="common">Paecilomyces lilacinus</name>
    <dbReference type="NCBI Taxonomy" id="33203"/>
    <lineage>
        <taxon>Eukaryota</taxon>
        <taxon>Fungi</taxon>
        <taxon>Dikarya</taxon>
        <taxon>Ascomycota</taxon>
        <taxon>Pezizomycotina</taxon>
        <taxon>Sordariomycetes</taxon>
        <taxon>Hypocreomycetidae</taxon>
        <taxon>Hypocreales</taxon>
        <taxon>Ophiocordycipitaceae</taxon>
        <taxon>Purpureocillium</taxon>
    </lineage>
</organism>
<evidence type="ECO:0000313" key="2">
    <source>
        <dbReference type="EMBL" id="PWI70735.1"/>
    </source>
</evidence>